<dbReference type="Gene3D" id="3.30.300.30">
    <property type="match status" value="1"/>
</dbReference>
<evidence type="ECO:0000259" key="4">
    <source>
        <dbReference type="Pfam" id="PF13193"/>
    </source>
</evidence>
<name>A0A135UV30_9PEZI</name>
<dbReference type="PANTHER" id="PTHR43201">
    <property type="entry name" value="ACYL-COA SYNTHETASE"/>
    <property type="match status" value="1"/>
</dbReference>
<feature type="domain" description="AMP-binding enzyme C-terminal" evidence="4">
    <location>
        <begin position="491"/>
        <end position="566"/>
    </location>
</feature>
<comment type="caution">
    <text evidence="5">The sequence shown here is derived from an EMBL/GenBank/DDBJ whole genome shotgun (WGS) entry which is preliminary data.</text>
</comment>
<dbReference type="InterPro" id="IPR042099">
    <property type="entry name" value="ANL_N_sf"/>
</dbReference>
<dbReference type="SUPFAM" id="SSF56801">
    <property type="entry name" value="Acetyl-CoA synthetase-like"/>
    <property type="match status" value="1"/>
</dbReference>
<dbReference type="STRING" id="1209931.A0A135UV30"/>
<feature type="domain" description="AMP-dependent synthetase/ligase" evidence="3">
    <location>
        <begin position="93"/>
        <end position="440"/>
    </location>
</feature>
<dbReference type="PANTHER" id="PTHR43201:SF32">
    <property type="entry name" value="2-SUCCINYLBENZOATE--COA LIGASE, CHLOROPLASTIC_PEROXISOMAL"/>
    <property type="match status" value="1"/>
</dbReference>
<dbReference type="FunFam" id="3.30.300.30:FF:000008">
    <property type="entry name" value="2,3-dihydroxybenzoate-AMP ligase"/>
    <property type="match status" value="1"/>
</dbReference>
<dbReference type="InterPro" id="IPR000873">
    <property type="entry name" value="AMP-dep_synth/lig_dom"/>
</dbReference>
<proteinExistence type="inferred from homology"/>
<keyword evidence="2" id="KW-0436">Ligase</keyword>
<evidence type="ECO:0000256" key="1">
    <source>
        <dbReference type="ARBA" id="ARBA00006432"/>
    </source>
</evidence>
<sequence>MMHNADLLVTPSYAKRVVDEVTITRGYSLPQVTLQYSLETFTPKLRFVDKSPTPSSIPYAPSQFFNFSRLSNCSLRDVRALMEFHAPDPVQLHARLRPNGLACIDLATNRQWTYAELNADIQRATAVLSEQGVQIGDRVATTSVNSVHQIILQQALMRLGAIHVPLNWRLARPELAKLLADCTPSILFTDHNDPPELPLGCRHIEFSSFCANVDAAEPGSRLGARPLHETCIILYTSGTSGAPKGVMLTGQSILATTFNFSILTEVDTASVFLCDGPMFHFMGLIAQIWPSLMRGGTFIVSSKFQPETTNLRLSDAELGITHYFCVPQMAEALAGAPNFDPSSWSALKALFTGGAPNPPAKIKWWLSRGVRMVDGYGSTEMGTCSGMPLLAELISSKAGSVGLPGPLTAVRVVDGDNQEVPVGEPGEILVSCPSVTPGYWNRLDDDMAAFTEDGWFRTGDIGRVDEDGYVFLIDRRKNIFISGGENVYPAEVEAALAEHPGVLNVAVVGVPDELWGEAGRAYVIVTPNSQLTHGDLVSHCQSLIARFKIPRETVFVSSFPRTGSGKVQKHLLTEDSVARI</sequence>
<dbReference type="AlphaFoldDB" id="A0A135UV30"/>
<protein>
    <submittedName>
        <fullName evidence="5">AMP-binding enzyme</fullName>
    </submittedName>
</protein>
<organism evidence="5 6">
    <name type="scientific">Colletotrichum salicis</name>
    <dbReference type="NCBI Taxonomy" id="1209931"/>
    <lineage>
        <taxon>Eukaryota</taxon>
        <taxon>Fungi</taxon>
        <taxon>Dikarya</taxon>
        <taxon>Ascomycota</taxon>
        <taxon>Pezizomycotina</taxon>
        <taxon>Sordariomycetes</taxon>
        <taxon>Hypocreomycetidae</taxon>
        <taxon>Glomerellales</taxon>
        <taxon>Glomerellaceae</taxon>
        <taxon>Colletotrichum</taxon>
        <taxon>Colletotrichum acutatum species complex</taxon>
    </lineage>
</organism>
<comment type="similarity">
    <text evidence="1">Belongs to the ATP-dependent AMP-binding enzyme family.</text>
</comment>
<dbReference type="Pfam" id="PF00501">
    <property type="entry name" value="AMP-binding"/>
    <property type="match status" value="1"/>
</dbReference>
<keyword evidence="6" id="KW-1185">Reference proteome</keyword>
<accession>A0A135UV30</accession>
<dbReference type="Gene3D" id="3.40.50.12780">
    <property type="entry name" value="N-terminal domain of ligase-like"/>
    <property type="match status" value="1"/>
</dbReference>
<dbReference type="EMBL" id="JFFI01001003">
    <property type="protein sequence ID" value="KXH64202.1"/>
    <property type="molecule type" value="Genomic_DNA"/>
</dbReference>
<dbReference type="InterPro" id="IPR045851">
    <property type="entry name" value="AMP-bd_C_sf"/>
</dbReference>
<dbReference type="GO" id="GO:0006631">
    <property type="term" value="P:fatty acid metabolic process"/>
    <property type="evidence" value="ECO:0007669"/>
    <property type="project" value="TreeGrafter"/>
</dbReference>
<dbReference type="InterPro" id="IPR025110">
    <property type="entry name" value="AMP-bd_C"/>
</dbReference>
<dbReference type="Proteomes" id="UP000070121">
    <property type="component" value="Unassembled WGS sequence"/>
</dbReference>
<evidence type="ECO:0000313" key="6">
    <source>
        <dbReference type="Proteomes" id="UP000070121"/>
    </source>
</evidence>
<evidence type="ECO:0000256" key="2">
    <source>
        <dbReference type="ARBA" id="ARBA00022598"/>
    </source>
</evidence>
<gene>
    <name evidence="5" type="ORF">CSAL01_03865</name>
</gene>
<evidence type="ECO:0000259" key="3">
    <source>
        <dbReference type="Pfam" id="PF00501"/>
    </source>
</evidence>
<dbReference type="Pfam" id="PF13193">
    <property type="entry name" value="AMP-binding_C"/>
    <property type="match status" value="1"/>
</dbReference>
<evidence type="ECO:0000313" key="5">
    <source>
        <dbReference type="EMBL" id="KXH64202.1"/>
    </source>
</evidence>
<dbReference type="PROSITE" id="PS00455">
    <property type="entry name" value="AMP_BINDING"/>
    <property type="match status" value="1"/>
</dbReference>
<dbReference type="InterPro" id="IPR020845">
    <property type="entry name" value="AMP-binding_CS"/>
</dbReference>
<reference evidence="5 6" key="1">
    <citation type="submission" date="2014-02" db="EMBL/GenBank/DDBJ databases">
        <title>The genome sequence of Colletotrichum salicis CBS 607.94.</title>
        <authorList>
            <person name="Baroncelli R."/>
            <person name="Thon M.R."/>
        </authorList>
    </citation>
    <scope>NUCLEOTIDE SEQUENCE [LARGE SCALE GENOMIC DNA]</scope>
    <source>
        <strain evidence="5 6">CBS 607.94</strain>
    </source>
</reference>
<dbReference type="OrthoDB" id="6614653at2759"/>
<dbReference type="GO" id="GO:0031956">
    <property type="term" value="F:medium-chain fatty acid-CoA ligase activity"/>
    <property type="evidence" value="ECO:0007669"/>
    <property type="project" value="TreeGrafter"/>
</dbReference>